<evidence type="ECO:0000256" key="1">
    <source>
        <dbReference type="ARBA" id="ARBA00001974"/>
    </source>
</evidence>
<comment type="cofactor">
    <cofactor evidence="1">
        <name>FAD</name>
        <dbReference type="ChEBI" id="CHEBI:57692"/>
    </cofactor>
</comment>
<evidence type="ECO:0000256" key="5">
    <source>
        <dbReference type="ARBA" id="ARBA00023002"/>
    </source>
</evidence>
<name>A0A7W2EQS2_9BURK</name>
<accession>A0A7W2EQS2</accession>
<dbReference type="GO" id="GO:0003955">
    <property type="term" value="F:NAD(P)H dehydrogenase (quinone) activity"/>
    <property type="evidence" value="ECO:0007669"/>
    <property type="project" value="TreeGrafter"/>
</dbReference>
<evidence type="ECO:0000313" key="8">
    <source>
        <dbReference type="Proteomes" id="UP000534388"/>
    </source>
</evidence>
<evidence type="ECO:0000259" key="6">
    <source>
        <dbReference type="Pfam" id="PF07992"/>
    </source>
</evidence>
<dbReference type="RefSeq" id="WP_182161069.1">
    <property type="nucleotide sequence ID" value="NZ_JACEZT010000004.1"/>
</dbReference>
<dbReference type="EMBL" id="JACEZT010000004">
    <property type="protein sequence ID" value="MBA5636907.1"/>
    <property type="molecule type" value="Genomic_DNA"/>
</dbReference>
<organism evidence="7 8">
    <name type="scientific">Rugamonas brunnea</name>
    <dbReference type="NCBI Taxonomy" id="2758569"/>
    <lineage>
        <taxon>Bacteria</taxon>
        <taxon>Pseudomonadati</taxon>
        <taxon>Pseudomonadota</taxon>
        <taxon>Betaproteobacteria</taxon>
        <taxon>Burkholderiales</taxon>
        <taxon>Oxalobacteraceae</taxon>
        <taxon>Telluria group</taxon>
        <taxon>Rugamonas</taxon>
    </lineage>
</organism>
<dbReference type="PANTHER" id="PTHR42913">
    <property type="entry name" value="APOPTOSIS-INDUCING FACTOR 1"/>
    <property type="match status" value="1"/>
</dbReference>
<dbReference type="Pfam" id="PF07992">
    <property type="entry name" value="Pyr_redox_2"/>
    <property type="match status" value="1"/>
</dbReference>
<dbReference type="AlphaFoldDB" id="A0A7W2EQS2"/>
<sequence>METIVIVGGGAGGLELATRLGDTLGKSARARVLLIDRAPGHFWKPLLHTVASGKCDPQVTQVEFAAQAAAHHFDFVQGEVMAVDRAGRSIELAPRCSDGLEVQPRRRLPYDKLVLALGSVTNFFNVPGAAEHVLTLENVNQAEAFRKRFVAACIQAGERKARGDAAQGQVHVVIVGGGATGVELAAELSHSARALAQYKVHALDPLRDVRISVIERGKFLLPHLHPRQSVRAARHLTSLGIDVLTETAVSSVSPHAVHDAAGHAHRADLTLWAAGVEGPALCGTLGLPVNRINQIVVDATLRAPGDTAIYALGDCASYTCPVKGAVPPRAQVAHQQAMFLADLLARRDAPGGLDFRYRDYGSLVSLGPLAAVGVLSGAVTGRRIQVSGATARLLYRLMYQKHLLALHGMARMAVHTLVDWLRAKLVPPVKLY</sequence>
<dbReference type="InterPro" id="IPR036188">
    <property type="entry name" value="FAD/NAD-bd_sf"/>
</dbReference>
<comment type="caution">
    <text evidence="7">The sequence shown here is derived from an EMBL/GenBank/DDBJ whole genome shotgun (WGS) entry which is preliminary data.</text>
</comment>
<reference evidence="7 8" key="1">
    <citation type="submission" date="2020-07" db="EMBL/GenBank/DDBJ databases">
        <title>Novel species isolated from subtropical streams in China.</title>
        <authorList>
            <person name="Lu H."/>
        </authorList>
    </citation>
    <scope>NUCLEOTIDE SEQUENCE [LARGE SCALE GENOMIC DNA]</scope>
    <source>
        <strain evidence="7 8">LX20W</strain>
    </source>
</reference>
<dbReference type="PANTHER" id="PTHR42913:SF3">
    <property type="entry name" value="64 KDA MITOCHONDRIAL NADH DEHYDROGENASE (EUROFUNG)"/>
    <property type="match status" value="1"/>
</dbReference>
<dbReference type="GO" id="GO:0019646">
    <property type="term" value="P:aerobic electron transport chain"/>
    <property type="evidence" value="ECO:0007669"/>
    <property type="project" value="TreeGrafter"/>
</dbReference>
<evidence type="ECO:0000256" key="4">
    <source>
        <dbReference type="ARBA" id="ARBA00022827"/>
    </source>
</evidence>
<gene>
    <name evidence="7" type="ORF">H3H37_07560</name>
</gene>
<keyword evidence="8" id="KW-1185">Reference proteome</keyword>
<evidence type="ECO:0000313" key="7">
    <source>
        <dbReference type="EMBL" id="MBA5636907.1"/>
    </source>
</evidence>
<keyword evidence="3" id="KW-0285">Flavoprotein</keyword>
<evidence type="ECO:0000256" key="2">
    <source>
        <dbReference type="ARBA" id="ARBA00005272"/>
    </source>
</evidence>
<dbReference type="InterPro" id="IPR023753">
    <property type="entry name" value="FAD/NAD-binding_dom"/>
</dbReference>
<dbReference type="Gene3D" id="3.50.50.100">
    <property type="match status" value="1"/>
</dbReference>
<evidence type="ECO:0000256" key="3">
    <source>
        <dbReference type="ARBA" id="ARBA00022630"/>
    </source>
</evidence>
<dbReference type="PRINTS" id="PR00368">
    <property type="entry name" value="FADPNR"/>
</dbReference>
<comment type="similarity">
    <text evidence="2">Belongs to the NADH dehydrogenase family.</text>
</comment>
<feature type="domain" description="FAD/NAD(P)-binding" evidence="6">
    <location>
        <begin position="3"/>
        <end position="337"/>
    </location>
</feature>
<protein>
    <submittedName>
        <fullName evidence="7">NAD(P)/FAD-dependent oxidoreductase</fullName>
    </submittedName>
</protein>
<keyword evidence="5" id="KW-0560">Oxidoreductase</keyword>
<dbReference type="SUPFAM" id="SSF51905">
    <property type="entry name" value="FAD/NAD(P)-binding domain"/>
    <property type="match status" value="2"/>
</dbReference>
<keyword evidence="4" id="KW-0274">FAD</keyword>
<dbReference type="InterPro" id="IPR051169">
    <property type="entry name" value="NADH-Q_oxidoreductase"/>
</dbReference>
<proteinExistence type="inferred from homology"/>
<dbReference type="PRINTS" id="PR00411">
    <property type="entry name" value="PNDRDTASEI"/>
</dbReference>
<dbReference type="Proteomes" id="UP000534388">
    <property type="component" value="Unassembled WGS sequence"/>
</dbReference>